<evidence type="ECO:0000313" key="2">
    <source>
        <dbReference type="EMBL" id="KAH3753680.1"/>
    </source>
</evidence>
<evidence type="ECO:0000313" key="3">
    <source>
        <dbReference type="Proteomes" id="UP000828390"/>
    </source>
</evidence>
<name>A0A9D4DSQ5_DREPO</name>
<organism evidence="2 3">
    <name type="scientific">Dreissena polymorpha</name>
    <name type="common">Zebra mussel</name>
    <name type="synonym">Mytilus polymorpha</name>
    <dbReference type="NCBI Taxonomy" id="45954"/>
    <lineage>
        <taxon>Eukaryota</taxon>
        <taxon>Metazoa</taxon>
        <taxon>Spiralia</taxon>
        <taxon>Lophotrochozoa</taxon>
        <taxon>Mollusca</taxon>
        <taxon>Bivalvia</taxon>
        <taxon>Autobranchia</taxon>
        <taxon>Heteroconchia</taxon>
        <taxon>Euheterodonta</taxon>
        <taxon>Imparidentia</taxon>
        <taxon>Neoheterodontei</taxon>
        <taxon>Myida</taxon>
        <taxon>Dreissenoidea</taxon>
        <taxon>Dreissenidae</taxon>
        <taxon>Dreissena</taxon>
    </lineage>
</organism>
<accession>A0A9D4DSQ5</accession>
<dbReference type="EMBL" id="JAIWYP010000010">
    <property type="protein sequence ID" value="KAH3753680.1"/>
    <property type="molecule type" value="Genomic_DNA"/>
</dbReference>
<keyword evidence="3" id="KW-1185">Reference proteome</keyword>
<comment type="caution">
    <text evidence="2">The sequence shown here is derived from an EMBL/GenBank/DDBJ whole genome shotgun (WGS) entry which is preliminary data.</text>
</comment>
<reference evidence="2" key="1">
    <citation type="journal article" date="2019" name="bioRxiv">
        <title>The Genome of the Zebra Mussel, Dreissena polymorpha: A Resource for Invasive Species Research.</title>
        <authorList>
            <person name="McCartney M.A."/>
            <person name="Auch B."/>
            <person name="Kono T."/>
            <person name="Mallez S."/>
            <person name="Zhang Y."/>
            <person name="Obille A."/>
            <person name="Becker A."/>
            <person name="Abrahante J.E."/>
            <person name="Garbe J."/>
            <person name="Badalamenti J.P."/>
            <person name="Herman A."/>
            <person name="Mangelson H."/>
            <person name="Liachko I."/>
            <person name="Sullivan S."/>
            <person name="Sone E.D."/>
            <person name="Koren S."/>
            <person name="Silverstein K.A.T."/>
            <person name="Beckman K.B."/>
            <person name="Gohl D.M."/>
        </authorList>
    </citation>
    <scope>NUCLEOTIDE SEQUENCE</scope>
    <source>
        <strain evidence="2">Duluth1</strain>
        <tissue evidence="2">Whole animal</tissue>
    </source>
</reference>
<evidence type="ECO:0008006" key="4">
    <source>
        <dbReference type="Google" id="ProtNLM"/>
    </source>
</evidence>
<dbReference type="Proteomes" id="UP000828390">
    <property type="component" value="Unassembled WGS sequence"/>
</dbReference>
<proteinExistence type="predicted"/>
<protein>
    <recommendedName>
        <fullName evidence="4">Secreted protein</fullName>
    </recommendedName>
</protein>
<keyword evidence="1" id="KW-0732">Signal</keyword>
<dbReference type="AlphaFoldDB" id="A0A9D4DSQ5"/>
<feature type="signal peptide" evidence="1">
    <location>
        <begin position="1"/>
        <end position="20"/>
    </location>
</feature>
<evidence type="ECO:0000256" key="1">
    <source>
        <dbReference type="SAM" id="SignalP"/>
    </source>
</evidence>
<feature type="chain" id="PRO_5038844850" description="Secreted protein" evidence="1">
    <location>
        <begin position="21"/>
        <end position="123"/>
    </location>
</feature>
<reference evidence="2" key="2">
    <citation type="submission" date="2020-11" db="EMBL/GenBank/DDBJ databases">
        <authorList>
            <person name="McCartney M.A."/>
            <person name="Auch B."/>
            <person name="Kono T."/>
            <person name="Mallez S."/>
            <person name="Becker A."/>
            <person name="Gohl D.M."/>
            <person name="Silverstein K.A.T."/>
            <person name="Koren S."/>
            <person name="Bechman K.B."/>
            <person name="Herman A."/>
            <person name="Abrahante J.E."/>
            <person name="Garbe J."/>
        </authorList>
    </citation>
    <scope>NUCLEOTIDE SEQUENCE</scope>
    <source>
        <strain evidence="2">Duluth1</strain>
        <tissue evidence="2">Whole animal</tissue>
    </source>
</reference>
<sequence length="123" mass="13747">MDALIRVLALLAALCIVGYASHTIDKRNGWNPKLPPLKPKLPPRSMPIMCPRTHRNQRIIWIRPGQICNGIRDCPCGWDEQFCQRCNGQNCLAIKDAKFDANTNTCICMASGSTHNPKKLGFS</sequence>
<gene>
    <name evidence="2" type="ORF">DPMN_188322</name>
</gene>